<dbReference type="RefSeq" id="WP_005000743.1">
    <property type="nucleotide sequence ID" value="NZ_CH672427.1"/>
</dbReference>
<organism evidence="3 4">
    <name type="scientific">Nitrococcus mobilis Nb-231</name>
    <dbReference type="NCBI Taxonomy" id="314278"/>
    <lineage>
        <taxon>Bacteria</taxon>
        <taxon>Pseudomonadati</taxon>
        <taxon>Pseudomonadota</taxon>
        <taxon>Gammaproteobacteria</taxon>
        <taxon>Chromatiales</taxon>
        <taxon>Ectothiorhodospiraceae</taxon>
        <taxon>Nitrococcus</taxon>
    </lineage>
</organism>
<dbReference type="Pfam" id="PF00069">
    <property type="entry name" value="Pkinase"/>
    <property type="match status" value="1"/>
</dbReference>
<accession>A4BV99</accession>
<dbReference type="OrthoDB" id="9801841at2"/>
<dbReference type="AlphaFoldDB" id="A4BV99"/>
<dbReference type="STRING" id="314278.NB231_06825"/>
<keyword evidence="3" id="KW-0723">Serine/threonine-protein kinase</keyword>
<evidence type="ECO:0000256" key="1">
    <source>
        <dbReference type="SAM" id="Coils"/>
    </source>
</evidence>
<name>A4BV99_9GAMM</name>
<dbReference type="eggNOG" id="COG0515">
    <property type="taxonomic scope" value="Bacteria"/>
</dbReference>
<keyword evidence="3" id="KW-0808">Transferase</keyword>
<reference evidence="3 4" key="1">
    <citation type="submission" date="2006-02" db="EMBL/GenBank/DDBJ databases">
        <authorList>
            <person name="Waterbury J."/>
            <person name="Ferriera S."/>
            <person name="Johnson J."/>
            <person name="Kravitz S."/>
            <person name="Halpern A."/>
            <person name="Remington K."/>
            <person name="Beeson K."/>
            <person name="Tran B."/>
            <person name="Rogers Y.-H."/>
            <person name="Friedman R."/>
            <person name="Venter J.C."/>
        </authorList>
    </citation>
    <scope>NUCLEOTIDE SEQUENCE [LARGE SCALE GENOMIC DNA]</scope>
    <source>
        <strain evidence="3 4">Nb-231</strain>
    </source>
</reference>
<evidence type="ECO:0000259" key="2">
    <source>
        <dbReference type="PROSITE" id="PS50011"/>
    </source>
</evidence>
<dbReference type="SMART" id="SM00220">
    <property type="entry name" value="S_TKc"/>
    <property type="match status" value="1"/>
</dbReference>
<dbReference type="GO" id="GO:0005524">
    <property type="term" value="F:ATP binding"/>
    <property type="evidence" value="ECO:0007669"/>
    <property type="project" value="InterPro"/>
</dbReference>
<evidence type="ECO:0000313" key="4">
    <source>
        <dbReference type="Proteomes" id="UP000003374"/>
    </source>
</evidence>
<dbReference type="Gene3D" id="1.10.510.10">
    <property type="entry name" value="Transferase(Phosphotransferase) domain 1"/>
    <property type="match status" value="1"/>
</dbReference>
<gene>
    <name evidence="3" type="ORF">NB231_06825</name>
</gene>
<dbReference type="InterPro" id="IPR000719">
    <property type="entry name" value="Prot_kinase_dom"/>
</dbReference>
<dbReference type="PANTHER" id="PTHR24362:SF309">
    <property type="entry name" value="PROTEIN KINASE DOMAIN-CONTAINING PROTEIN"/>
    <property type="match status" value="1"/>
</dbReference>
<evidence type="ECO:0000313" key="3">
    <source>
        <dbReference type="EMBL" id="EAR20366.1"/>
    </source>
</evidence>
<dbReference type="PROSITE" id="PS50011">
    <property type="entry name" value="PROTEIN_KINASE_DOM"/>
    <property type="match status" value="1"/>
</dbReference>
<keyword evidence="4" id="KW-1185">Reference proteome</keyword>
<dbReference type="InterPro" id="IPR008271">
    <property type="entry name" value="Ser/Thr_kinase_AS"/>
</dbReference>
<dbReference type="PROSITE" id="PS00108">
    <property type="entry name" value="PROTEIN_KINASE_ST"/>
    <property type="match status" value="1"/>
</dbReference>
<dbReference type="InterPro" id="IPR011009">
    <property type="entry name" value="Kinase-like_dom_sf"/>
</dbReference>
<keyword evidence="1" id="KW-0175">Coiled coil</keyword>
<dbReference type="SUPFAM" id="SSF56112">
    <property type="entry name" value="Protein kinase-like (PK-like)"/>
    <property type="match status" value="1"/>
</dbReference>
<proteinExistence type="predicted"/>
<protein>
    <submittedName>
        <fullName evidence="3">Serine/threonine protein kinase</fullName>
    </submittedName>
</protein>
<dbReference type="EMBL" id="AAOF01000024">
    <property type="protein sequence ID" value="EAR20366.1"/>
    <property type="molecule type" value="Genomic_DNA"/>
</dbReference>
<dbReference type="Proteomes" id="UP000003374">
    <property type="component" value="Unassembled WGS sequence"/>
</dbReference>
<sequence length="360" mass="40816">MRAGEFISGYRLSSDGTTVNGGRCVWAFCTKNGKEFFIKQFLSPKYPVPGEAPGSEERKRKLKEKCERFEQQQNRVMNEFRQRVYTGGNLTVPIEFVRVGSFYYKIAPKIDTSLVDIDDIAKLPLNRRFLIAKTATRCLRTLHNMRIAHGDLKPSNILINKTEMGHFVAKLIDFDDSFFEGEINENPEEVVGDFVYYSPEMLRYIKEGGDDLRASVTCKSDIFALGIIYYQYFSGRLPAFNKSKYRYLAVSVLDGKRPGLGRLRLRNKKLTRLIAEMLSTNPNDRPSAMEILDELKDIDHGGLERGSTTRHSYTGQLKGTLITKTKAPPPSESRNLISGTGIKSAMSKWLKNKLAPKQNG</sequence>
<comment type="caution">
    <text evidence="3">The sequence shown here is derived from an EMBL/GenBank/DDBJ whole genome shotgun (WGS) entry which is preliminary data.</text>
</comment>
<keyword evidence="3" id="KW-0418">Kinase</keyword>
<dbReference type="HOGENOM" id="CLU_061762_1_0_6"/>
<feature type="domain" description="Protein kinase" evidence="2">
    <location>
        <begin position="1"/>
        <end position="303"/>
    </location>
</feature>
<dbReference type="GO" id="GO:0004674">
    <property type="term" value="F:protein serine/threonine kinase activity"/>
    <property type="evidence" value="ECO:0007669"/>
    <property type="project" value="UniProtKB-KW"/>
</dbReference>
<feature type="coiled-coil region" evidence="1">
    <location>
        <begin position="52"/>
        <end position="79"/>
    </location>
</feature>
<dbReference type="PANTHER" id="PTHR24362">
    <property type="entry name" value="SERINE/THREONINE-PROTEIN KINASE NEK"/>
    <property type="match status" value="1"/>
</dbReference>